<dbReference type="PROSITE" id="PS00630">
    <property type="entry name" value="IMP_2"/>
    <property type="match status" value="1"/>
</dbReference>
<evidence type="ECO:0000313" key="9">
    <source>
        <dbReference type="EMBL" id="HJA79191.1"/>
    </source>
</evidence>
<keyword evidence="5 8" id="KW-0378">Hydrolase</keyword>
<evidence type="ECO:0000256" key="5">
    <source>
        <dbReference type="ARBA" id="ARBA00022801"/>
    </source>
</evidence>
<dbReference type="EMBL" id="DWZD01000040">
    <property type="protein sequence ID" value="HJA79191.1"/>
    <property type="molecule type" value="Genomic_DNA"/>
</dbReference>
<reference evidence="9" key="1">
    <citation type="journal article" date="2021" name="PeerJ">
        <title>Extensive microbial diversity within the chicken gut microbiome revealed by metagenomics and culture.</title>
        <authorList>
            <person name="Gilroy R."/>
            <person name="Ravi A."/>
            <person name="Getino M."/>
            <person name="Pursley I."/>
            <person name="Horton D.L."/>
            <person name="Alikhan N.F."/>
            <person name="Baker D."/>
            <person name="Gharbi K."/>
            <person name="Hall N."/>
            <person name="Watson M."/>
            <person name="Adriaenssens E.M."/>
            <person name="Foster-Nyarko E."/>
            <person name="Jarju S."/>
            <person name="Secka A."/>
            <person name="Antonio M."/>
            <person name="Oren A."/>
            <person name="Chaudhuri R.R."/>
            <person name="La Ragione R."/>
            <person name="Hildebrand F."/>
            <person name="Pallen M.J."/>
        </authorList>
    </citation>
    <scope>NUCLEOTIDE SEQUENCE</scope>
    <source>
        <strain evidence="9">5032</strain>
    </source>
</reference>
<feature type="binding site" evidence="7">
    <location>
        <position position="217"/>
    </location>
    <ligand>
        <name>Mg(2+)</name>
        <dbReference type="ChEBI" id="CHEBI:18420"/>
        <label>1</label>
        <note>catalytic</note>
    </ligand>
</feature>
<dbReference type="Pfam" id="PF00459">
    <property type="entry name" value="Inositol_P"/>
    <property type="match status" value="1"/>
</dbReference>
<evidence type="ECO:0000256" key="4">
    <source>
        <dbReference type="ARBA" id="ARBA00022723"/>
    </source>
</evidence>
<dbReference type="GO" id="GO:0006020">
    <property type="term" value="P:inositol metabolic process"/>
    <property type="evidence" value="ECO:0007669"/>
    <property type="project" value="TreeGrafter"/>
</dbReference>
<dbReference type="SUPFAM" id="SSF56655">
    <property type="entry name" value="Carbohydrate phosphatase"/>
    <property type="match status" value="1"/>
</dbReference>
<evidence type="ECO:0000256" key="3">
    <source>
        <dbReference type="ARBA" id="ARBA00009759"/>
    </source>
</evidence>
<evidence type="ECO:0000256" key="1">
    <source>
        <dbReference type="ARBA" id="ARBA00001033"/>
    </source>
</evidence>
<evidence type="ECO:0000256" key="8">
    <source>
        <dbReference type="RuleBase" id="RU364068"/>
    </source>
</evidence>
<protein>
    <recommendedName>
        <fullName evidence="8">Inositol-1-monophosphatase</fullName>
        <ecNumber evidence="8">3.1.3.25</ecNumber>
    </recommendedName>
</protein>
<organism evidence="9 10">
    <name type="scientific">Candidatus Desulfovibrio intestinavium</name>
    <dbReference type="NCBI Taxonomy" id="2838534"/>
    <lineage>
        <taxon>Bacteria</taxon>
        <taxon>Pseudomonadati</taxon>
        <taxon>Thermodesulfobacteriota</taxon>
        <taxon>Desulfovibrionia</taxon>
        <taxon>Desulfovibrionales</taxon>
        <taxon>Desulfovibrionaceae</taxon>
        <taxon>Desulfovibrio</taxon>
    </lineage>
</organism>
<dbReference type="GO" id="GO:0007165">
    <property type="term" value="P:signal transduction"/>
    <property type="evidence" value="ECO:0007669"/>
    <property type="project" value="TreeGrafter"/>
</dbReference>
<feature type="binding site" evidence="7">
    <location>
        <position position="72"/>
    </location>
    <ligand>
        <name>Mg(2+)</name>
        <dbReference type="ChEBI" id="CHEBI:18420"/>
        <label>1</label>
        <note>catalytic</note>
    </ligand>
</feature>
<dbReference type="PRINTS" id="PR01959">
    <property type="entry name" value="SBIMPHPHTASE"/>
</dbReference>
<dbReference type="GO" id="GO:0046854">
    <property type="term" value="P:phosphatidylinositol phosphate biosynthetic process"/>
    <property type="evidence" value="ECO:0007669"/>
    <property type="project" value="InterPro"/>
</dbReference>
<dbReference type="GO" id="GO:0046872">
    <property type="term" value="F:metal ion binding"/>
    <property type="evidence" value="ECO:0007669"/>
    <property type="project" value="UniProtKB-KW"/>
</dbReference>
<dbReference type="Gene3D" id="3.30.540.10">
    <property type="entry name" value="Fructose-1,6-Bisphosphatase, subunit A, domain 1"/>
    <property type="match status" value="1"/>
</dbReference>
<dbReference type="PRINTS" id="PR00377">
    <property type="entry name" value="IMPHPHTASES"/>
</dbReference>
<evidence type="ECO:0000313" key="10">
    <source>
        <dbReference type="Proteomes" id="UP000823821"/>
    </source>
</evidence>
<evidence type="ECO:0000256" key="6">
    <source>
        <dbReference type="ARBA" id="ARBA00022842"/>
    </source>
</evidence>
<keyword evidence="6 7" id="KW-0460">Magnesium</keyword>
<accession>A0A9D2HLK1</accession>
<dbReference type="InterPro" id="IPR020583">
    <property type="entry name" value="Inositol_monoP_metal-BS"/>
</dbReference>
<dbReference type="InterPro" id="IPR022337">
    <property type="entry name" value="Inositol_monophosphatase_SuhB"/>
</dbReference>
<dbReference type="PROSITE" id="PS00629">
    <property type="entry name" value="IMP_1"/>
    <property type="match status" value="1"/>
</dbReference>
<evidence type="ECO:0000256" key="2">
    <source>
        <dbReference type="ARBA" id="ARBA00001946"/>
    </source>
</evidence>
<dbReference type="PANTHER" id="PTHR20854">
    <property type="entry name" value="INOSITOL MONOPHOSPHATASE"/>
    <property type="match status" value="1"/>
</dbReference>
<dbReference type="InterPro" id="IPR020550">
    <property type="entry name" value="Inositol_monophosphatase_CS"/>
</dbReference>
<dbReference type="EC" id="3.1.3.25" evidence="8"/>
<comment type="catalytic activity">
    <reaction evidence="1 8">
        <text>a myo-inositol phosphate + H2O = myo-inositol + phosphate</text>
        <dbReference type="Rhea" id="RHEA:24056"/>
        <dbReference type="ChEBI" id="CHEBI:15377"/>
        <dbReference type="ChEBI" id="CHEBI:17268"/>
        <dbReference type="ChEBI" id="CHEBI:43474"/>
        <dbReference type="ChEBI" id="CHEBI:84139"/>
        <dbReference type="EC" id="3.1.3.25"/>
    </reaction>
</comment>
<comment type="similarity">
    <text evidence="3 8">Belongs to the inositol monophosphatase superfamily.</text>
</comment>
<sequence>MHDTPSRLTALADKLIPLVKAAGEIIVRHWRQASHARHKGRIDLVTETDEAVEAFLVRELGKLLPQAGMLAEEGGASGPGTDELCWLLDPVDGTTNFVHRLPHVATSVALWHRDRPLLGVVNAPMLGECYWAIRGQGAFCNGAGLRVSTTSGLEDSLVATGIPYSIREDLPHILAQLAVVLPQTQNLRRMGAASLDLAYVAAGHLDAYFETGLKPWDVAAGILLVSEAGGRVSRSDGAPFAFGDEILASNGHVHEAMRRLLQEAAASVRKRGA</sequence>
<dbReference type="InterPro" id="IPR033942">
    <property type="entry name" value="IMPase"/>
</dbReference>
<feature type="binding site" evidence="7">
    <location>
        <position position="92"/>
    </location>
    <ligand>
        <name>Mg(2+)</name>
        <dbReference type="ChEBI" id="CHEBI:18420"/>
        <label>1</label>
        <note>catalytic</note>
    </ligand>
</feature>
<proteinExistence type="inferred from homology"/>
<keyword evidence="4 7" id="KW-0479">Metal-binding</keyword>
<gene>
    <name evidence="9" type="ORF">H9784_06455</name>
</gene>
<dbReference type="InterPro" id="IPR000760">
    <property type="entry name" value="Inositol_monophosphatase-like"/>
</dbReference>
<dbReference type="AlphaFoldDB" id="A0A9D2HLK1"/>
<name>A0A9D2HLK1_9BACT</name>
<dbReference type="PANTHER" id="PTHR20854:SF4">
    <property type="entry name" value="INOSITOL-1-MONOPHOSPHATASE-RELATED"/>
    <property type="match status" value="1"/>
</dbReference>
<comment type="caution">
    <text evidence="9">The sequence shown here is derived from an EMBL/GenBank/DDBJ whole genome shotgun (WGS) entry which is preliminary data.</text>
</comment>
<dbReference type="Gene3D" id="3.40.190.80">
    <property type="match status" value="1"/>
</dbReference>
<comment type="cofactor">
    <cofactor evidence="2 7 8">
        <name>Mg(2+)</name>
        <dbReference type="ChEBI" id="CHEBI:18420"/>
    </cofactor>
</comment>
<feature type="binding site" evidence="7">
    <location>
        <position position="89"/>
    </location>
    <ligand>
        <name>Mg(2+)</name>
        <dbReference type="ChEBI" id="CHEBI:18420"/>
        <label>1</label>
        <note>catalytic</note>
    </ligand>
</feature>
<dbReference type="GO" id="GO:0008934">
    <property type="term" value="F:inositol monophosphate 1-phosphatase activity"/>
    <property type="evidence" value="ECO:0007669"/>
    <property type="project" value="InterPro"/>
</dbReference>
<reference evidence="9" key="2">
    <citation type="submission" date="2021-04" db="EMBL/GenBank/DDBJ databases">
        <authorList>
            <person name="Gilroy R."/>
        </authorList>
    </citation>
    <scope>NUCLEOTIDE SEQUENCE</scope>
    <source>
        <strain evidence="9">5032</strain>
    </source>
</reference>
<dbReference type="FunFam" id="3.30.540.10:FF:000003">
    <property type="entry name" value="Inositol-1-monophosphatase"/>
    <property type="match status" value="1"/>
</dbReference>
<evidence type="ECO:0000256" key="7">
    <source>
        <dbReference type="PIRSR" id="PIRSR600760-2"/>
    </source>
</evidence>
<dbReference type="CDD" id="cd01639">
    <property type="entry name" value="IMPase"/>
    <property type="match status" value="1"/>
</dbReference>
<dbReference type="Proteomes" id="UP000823821">
    <property type="component" value="Unassembled WGS sequence"/>
</dbReference>